<dbReference type="PANTHER" id="PTHR38899:SF1">
    <property type="entry name" value="PROTEIN KINASE"/>
    <property type="match status" value="1"/>
</dbReference>
<comment type="caution">
    <text evidence="1">The sequence shown here is derived from an EMBL/GenBank/DDBJ whole genome shotgun (WGS) entry which is preliminary data.</text>
</comment>
<gene>
    <name evidence="1" type="ORF">NDN08_006057</name>
</gene>
<dbReference type="Proteomes" id="UP001157974">
    <property type="component" value="Unassembled WGS sequence"/>
</dbReference>
<evidence type="ECO:0008006" key="3">
    <source>
        <dbReference type="Google" id="ProtNLM"/>
    </source>
</evidence>
<evidence type="ECO:0000313" key="1">
    <source>
        <dbReference type="EMBL" id="KAJ8902737.1"/>
    </source>
</evidence>
<name>A0AAV8UNK2_9RHOD</name>
<dbReference type="PANTHER" id="PTHR38899">
    <property type="entry name" value="DOMAIN OOKINETE PROTEIN, PUTATIVE-RELATED"/>
    <property type="match status" value="1"/>
</dbReference>
<accession>A0AAV8UNK2</accession>
<dbReference type="AlphaFoldDB" id="A0AAV8UNK2"/>
<protein>
    <recommendedName>
        <fullName evidence="3">Phosphatidate phosphatase APP1 catalytic domain-containing protein</fullName>
    </recommendedName>
</protein>
<sequence length="230" mass="25593">MELGQSSVTYYSMTYRSSDERHGQPVRTNSRLLDKTIILLDWDDTILPSTVLRLHGVKRDQMSIPPGLKNGLLVLEKTVCKFIATATEYGSIAIITNSQPGWVDDSSSQFMPQVKALLLGLKVKVIYAQHCTAGVGATHDADCKMTAFYKYVREQFPNTEEVNIVSLGDGSCELDAAHKLQQKLPNARIKAVKLAPNPTLEVLSSQLSLLLRRFEDILTADRSSEIKLIR</sequence>
<organism evidence="1 2">
    <name type="scientific">Rhodosorus marinus</name>
    <dbReference type="NCBI Taxonomy" id="101924"/>
    <lineage>
        <taxon>Eukaryota</taxon>
        <taxon>Rhodophyta</taxon>
        <taxon>Stylonematophyceae</taxon>
        <taxon>Stylonematales</taxon>
        <taxon>Stylonemataceae</taxon>
        <taxon>Rhodosorus</taxon>
    </lineage>
</organism>
<reference evidence="1 2" key="1">
    <citation type="journal article" date="2023" name="Nat. Commun.">
        <title>Origin of minicircular mitochondrial genomes in red algae.</title>
        <authorList>
            <person name="Lee Y."/>
            <person name="Cho C.H."/>
            <person name="Lee Y.M."/>
            <person name="Park S.I."/>
            <person name="Yang J.H."/>
            <person name="West J.A."/>
            <person name="Bhattacharya D."/>
            <person name="Yoon H.S."/>
        </authorList>
    </citation>
    <scope>NUCLEOTIDE SEQUENCE [LARGE SCALE GENOMIC DNA]</scope>
    <source>
        <strain evidence="1 2">CCMP1338</strain>
        <tissue evidence="1">Whole cell</tissue>
    </source>
</reference>
<dbReference type="EMBL" id="JAMWBK010000008">
    <property type="protein sequence ID" value="KAJ8902737.1"/>
    <property type="molecule type" value="Genomic_DNA"/>
</dbReference>
<keyword evidence="2" id="KW-1185">Reference proteome</keyword>
<proteinExistence type="predicted"/>
<evidence type="ECO:0000313" key="2">
    <source>
        <dbReference type="Proteomes" id="UP001157974"/>
    </source>
</evidence>